<protein>
    <submittedName>
        <fullName evidence="1">Uncharacterized protein</fullName>
    </submittedName>
</protein>
<dbReference type="RefSeq" id="WP_309981833.1">
    <property type="nucleotide sequence ID" value="NZ_JAVDTI010000001.1"/>
</dbReference>
<keyword evidence="2" id="KW-1185">Reference proteome</keyword>
<comment type="caution">
    <text evidence="1">The sequence shown here is derived from an EMBL/GenBank/DDBJ whole genome shotgun (WGS) entry which is preliminary data.</text>
</comment>
<accession>A0ABU1QTR2</accession>
<organism evidence="1 2">
    <name type="scientific">Dyadobacter fermentans</name>
    <dbReference type="NCBI Taxonomy" id="94254"/>
    <lineage>
        <taxon>Bacteria</taxon>
        <taxon>Pseudomonadati</taxon>
        <taxon>Bacteroidota</taxon>
        <taxon>Cytophagia</taxon>
        <taxon>Cytophagales</taxon>
        <taxon>Spirosomataceae</taxon>
        <taxon>Dyadobacter</taxon>
    </lineage>
</organism>
<evidence type="ECO:0000313" key="2">
    <source>
        <dbReference type="Proteomes" id="UP001264980"/>
    </source>
</evidence>
<proteinExistence type="predicted"/>
<reference evidence="1 2" key="1">
    <citation type="submission" date="2023-07" db="EMBL/GenBank/DDBJ databases">
        <title>Sorghum-associated microbial communities from plants grown in Nebraska, USA.</title>
        <authorList>
            <person name="Schachtman D."/>
        </authorList>
    </citation>
    <scope>NUCLEOTIDE SEQUENCE [LARGE SCALE GENOMIC DNA]</scope>
    <source>
        <strain evidence="1 2">BE57</strain>
    </source>
</reference>
<dbReference type="EMBL" id="JAVDTI010000001">
    <property type="protein sequence ID" value="MDR6804553.1"/>
    <property type="molecule type" value="Genomic_DNA"/>
</dbReference>
<name>A0ABU1QTR2_9BACT</name>
<gene>
    <name evidence="1" type="ORF">J2W84_001590</name>
</gene>
<sequence length="63" mass="7514">MADYESVAIYRGLYFWKKYKDFIQLNAVENRTKPSVCKPCFDNGFYVKDENMMQDPNQNIYAT</sequence>
<dbReference type="Proteomes" id="UP001264980">
    <property type="component" value="Unassembled WGS sequence"/>
</dbReference>
<evidence type="ECO:0000313" key="1">
    <source>
        <dbReference type="EMBL" id="MDR6804553.1"/>
    </source>
</evidence>